<keyword evidence="2" id="KW-0169">Cobalamin biosynthesis</keyword>
<protein>
    <submittedName>
        <fullName evidence="15">Uroporphyrinogen-III C-methyltransferase</fullName>
        <ecNumber evidence="15">2.1.1.107</ecNumber>
    </submittedName>
</protein>
<name>A0A6B1DUS4_9CHLR</name>
<dbReference type="Pfam" id="PF00590">
    <property type="entry name" value="TP_methylase"/>
    <property type="match status" value="1"/>
</dbReference>
<dbReference type="GO" id="GO:0009236">
    <property type="term" value="P:cobalamin biosynthetic process"/>
    <property type="evidence" value="ECO:0007669"/>
    <property type="project" value="UniProtKB-KW"/>
</dbReference>
<dbReference type="InterPro" id="IPR014776">
    <property type="entry name" value="4pyrrole_Mease_sub2"/>
</dbReference>
<keyword evidence="5" id="KW-0949">S-adenosyl-L-methionine</keyword>
<reference evidence="15" key="1">
    <citation type="submission" date="2019-09" db="EMBL/GenBank/DDBJ databases">
        <title>Characterisation of the sponge microbiome using genome-centric metagenomics.</title>
        <authorList>
            <person name="Engelberts J.P."/>
            <person name="Robbins S.J."/>
            <person name="De Goeij J.M."/>
            <person name="Aranda M."/>
            <person name="Bell S.C."/>
            <person name="Webster N.S."/>
        </authorList>
    </citation>
    <scope>NUCLEOTIDE SEQUENCE</scope>
    <source>
        <strain evidence="15">SB0662_bin_9</strain>
    </source>
</reference>
<dbReference type="CDD" id="cd11642">
    <property type="entry name" value="SUMT"/>
    <property type="match status" value="1"/>
</dbReference>
<feature type="domain" description="Tetrapyrrole methylase" evidence="14">
    <location>
        <begin position="6"/>
        <end position="217"/>
    </location>
</feature>
<dbReference type="NCBIfam" id="TIGR01470">
    <property type="entry name" value="cysG_Nterm"/>
    <property type="match status" value="1"/>
</dbReference>
<dbReference type="EMBL" id="VXPY01000069">
    <property type="protein sequence ID" value="MYD90555.1"/>
    <property type="molecule type" value="Genomic_DNA"/>
</dbReference>
<dbReference type="Pfam" id="PF13241">
    <property type="entry name" value="NAD_binding_7"/>
    <property type="match status" value="1"/>
</dbReference>
<dbReference type="Gene3D" id="3.30.950.10">
    <property type="entry name" value="Methyltransferase, Cobalt-precorrin-4 Transmethylase, Domain 2"/>
    <property type="match status" value="1"/>
</dbReference>
<dbReference type="InterPro" id="IPR036291">
    <property type="entry name" value="NAD(P)-bd_dom_sf"/>
</dbReference>
<keyword evidence="4 12" id="KW-0808">Transferase</keyword>
<dbReference type="SUPFAM" id="SSF51735">
    <property type="entry name" value="NAD(P)-binding Rossmann-fold domains"/>
    <property type="match status" value="1"/>
</dbReference>
<dbReference type="FunFam" id="3.40.1010.10:FF:000001">
    <property type="entry name" value="Siroheme synthase"/>
    <property type="match status" value="1"/>
</dbReference>
<dbReference type="NCBIfam" id="NF004790">
    <property type="entry name" value="PRK06136.1"/>
    <property type="match status" value="1"/>
</dbReference>
<dbReference type="InterPro" id="IPR006366">
    <property type="entry name" value="CobA/CysG_C"/>
</dbReference>
<feature type="region of interest" description="Disordered" evidence="13">
    <location>
        <begin position="264"/>
        <end position="284"/>
    </location>
</feature>
<evidence type="ECO:0000256" key="4">
    <source>
        <dbReference type="ARBA" id="ARBA00022679"/>
    </source>
</evidence>
<evidence type="ECO:0000256" key="9">
    <source>
        <dbReference type="ARBA" id="ARBA00023244"/>
    </source>
</evidence>
<evidence type="ECO:0000256" key="6">
    <source>
        <dbReference type="ARBA" id="ARBA00023002"/>
    </source>
</evidence>
<dbReference type="GO" id="GO:0032259">
    <property type="term" value="P:methylation"/>
    <property type="evidence" value="ECO:0007669"/>
    <property type="project" value="UniProtKB-KW"/>
</dbReference>
<dbReference type="GO" id="GO:0019354">
    <property type="term" value="P:siroheme biosynthetic process"/>
    <property type="evidence" value="ECO:0007669"/>
    <property type="project" value="UniProtKB-UniPathway"/>
</dbReference>
<keyword evidence="10" id="KW-0511">Multifunctional enzyme</keyword>
<evidence type="ECO:0000259" key="14">
    <source>
        <dbReference type="Pfam" id="PF00590"/>
    </source>
</evidence>
<dbReference type="InterPro" id="IPR014777">
    <property type="entry name" value="4pyrrole_Mease_sub1"/>
</dbReference>
<keyword evidence="9" id="KW-0627">Porphyrin biosynthesis</keyword>
<dbReference type="EC" id="2.1.1.107" evidence="15"/>
<dbReference type="Gene3D" id="3.40.50.720">
    <property type="entry name" value="NAD(P)-binding Rossmann-like Domain"/>
    <property type="match status" value="1"/>
</dbReference>
<dbReference type="GO" id="GO:0043115">
    <property type="term" value="F:precorrin-2 dehydrogenase activity"/>
    <property type="evidence" value="ECO:0007669"/>
    <property type="project" value="UniProtKB-EC"/>
</dbReference>
<dbReference type="PROSITE" id="PS00840">
    <property type="entry name" value="SUMT_2"/>
    <property type="match status" value="1"/>
</dbReference>
<dbReference type="Gene3D" id="3.40.1010.10">
    <property type="entry name" value="Cobalt-precorrin-4 Transmethylase, Domain 1"/>
    <property type="match status" value="1"/>
</dbReference>
<keyword evidence="6" id="KW-0560">Oxidoreductase</keyword>
<dbReference type="InterPro" id="IPR006367">
    <property type="entry name" value="Sirohaem_synthase_N"/>
</dbReference>
<dbReference type="NCBIfam" id="TIGR01469">
    <property type="entry name" value="cobA_cysG_Cterm"/>
    <property type="match status" value="1"/>
</dbReference>
<comment type="catalytic activity">
    <reaction evidence="11">
        <text>precorrin-2 + NAD(+) = sirohydrochlorin + NADH + 2 H(+)</text>
        <dbReference type="Rhea" id="RHEA:15613"/>
        <dbReference type="ChEBI" id="CHEBI:15378"/>
        <dbReference type="ChEBI" id="CHEBI:57540"/>
        <dbReference type="ChEBI" id="CHEBI:57945"/>
        <dbReference type="ChEBI" id="CHEBI:58351"/>
        <dbReference type="ChEBI" id="CHEBI:58827"/>
        <dbReference type="EC" id="1.3.1.76"/>
    </reaction>
</comment>
<evidence type="ECO:0000256" key="8">
    <source>
        <dbReference type="ARBA" id="ARBA00023239"/>
    </source>
</evidence>
<keyword evidence="8" id="KW-0456">Lyase</keyword>
<comment type="pathway">
    <text evidence="1">Porphyrin-containing compound metabolism; siroheme biosynthesis; sirohydrochlorin from precorrin-2: step 1/1.</text>
</comment>
<evidence type="ECO:0000256" key="12">
    <source>
        <dbReference type="RuleBase" id="RU003960"/>
    </source>
</evidence>
<dbReference type="SUPFAM" id="SSF53790">
    <property type="entry name" value="Tetrapyrrole methylase"/>
    <property type="match status" value="1"/>
</dbReference>
<accession>A0A6B1DUS4</accession>
<dbReference type="InterPro" id="IPR050161">
    <property type="entry name" value="Siro_Cobalamin_biosynth"/>
</dbReference>
<keyword evidence="7" id="KW-0520">NAD</keyword>
<comment type="similarity">
    <text evidence="12">Belongs to the precorrin methyltransferase family.</text>
</comment>
<dbReference type="AlphaFoldDB" id="A0A6B1DUS4"/>
<dbReference type="PANTHER" id="PTHR45790">
    <property type="entry name" value="SIROHEME SYNTHASE-RELATED"/>
    <property type="match status" value="1"/>
</dbReference>
<sequence length="433" mass="46121">MTGQGKVWLVGAGPGDPELITRKGHRLLHAADVVVHDRLVSDTLIAELPPSIECIDVGKAPGRSSPSQRDINEMLVRMARQGKRVVRLKGGDPYIFGRGAEERQALLEAGCAVEVVPGISALTGATATAGLSLTRRGLSSTFAVMTGRPMTGRTLPNDQWRALAGLDTVVVFMGVSAALELQTELVAAGRAPDTPVLLINDGTLPTQSTHRTVLGQLDATVREQSIGYPTIIVIGEVAGAWKPGDEDLASPDASGFVRRDADLQLSSSEPSDEVPESRKPSGLYPMTLTNLAGRRALVAGGGRVGARKVRRLLDVGARVVVCSPTATSELQDWSRSGEVDWIRGRYRPDHLQGCCLVFAATNDHRINVKIAQDAAELGLFCNVATDTTSGDFRVPAVLETDGLLVSVSSVEGDPRRARRLRDRIRENLVAPGA</sequence>
<evidence type="ECO:0000256" key="2">
    <source>
        <dbReference type="ARBA" id="ARBA00022573"/>
    </source>
</evidence>
<evidence type="ECO:0000256" key="1">
    <source>
        <dbReference type="ARBA" id="ARBA00005010"/>
    </source>
</evidence>
<dbReference type="InterPro" id="IPR003043">
    <property type="entry name" value="Uropor_MeTrfase_CS"/>
</dbReference>
<evidence type="ECO:0000256" key="3">
    <source>
        <dbReference type="ARBA" id="ARBA00022603"/>
    </source>
</evidence>
<dbReference type="GO" id="GO:0016829">
    <property type="term" value="F:lyase activity"/>
    <property type="evidence" value="ECO:0007669"/>
    <property type="project" value="UniProtKB-KW"/>
</dbReference>
<evidence type="ECO:0000256" key="13">
    <source>
        <dbReference type="SAM" id="MobiDB-lite"/>
    </source>
</evidence>
<evidence type="ECO:0000256" key="7">
    <source>
        <dbReference type="ARBA" id="ARBA00023027"/>
    </source>
</evidence>
<keyword evidence="3 12" id="KW-0489">Methyltransferase</keyword>
<dbReference type="InterPro" id="IPR035996">
    <property type="entry name" value="4pyrrol_Methylase_sf"/>
</dbReference>
<dbReference type="GO" id="GO:0004851">
    <property type="term" value="F:uroporphyrin-III C-methyltransferase activity"/>
    <property type="evidence" value="ECO:0007669"/>
    <property type="project" value="UniProtKB-EC"/>
</dbReference>
<evidence type="ECO:0000256" key="10">
    <source>
        <dbReference type="ARBA" id="ARBA00023268"/>
    </source>
</evidence>
<comment type="caution">
    <text evidence="15">The sequence shown here is derived from an EMBL/GenBank/DDBJ whole genome shotgun (WGS) entry which is preliminary data.</text>
</comment>
<evidence type="ECO:0000256" key="5">
    <source>
        <dbReference type="ARBA" id="ARBA00022691"/>
    </source>
</evidence>
<evidence type="ECO:0000256" key="11">
    <source>
        <dbReference type="ARBA" id="ARBA00047561"/>
    </source>
</evidence>
<proteinExistence type="inferred from homology"/>
<dbReference type="UniPathway" id="UPA00262">
    <property type="reaction ID" value="UER00222"/>
</dbReference>
<evidence type="ECO:0000313" key="15">
    <source>
        <dbReference type="EMBL" id="MYD90555.1"/>
    </source>
</evidence>
<dbReference type="PANTHER" id="PTHR45790:SF3">
    <property type="entry name" value="S-ADENOSYL-L-METHIONINE-DEPENDENT UROPORPHYRINOGEN III METHYLTRANSFERASE, CHLOROPLASTIC"/>
    <property type="match status" value="1"/>
</dbReference>
<gene>
    <name evidence="15" type="primary">cobA</name>
    <name evidence="15" type="ORF">F4Y08_09515</name>
</gene>
<dbReference type="InterPro" id="IPR000878">
    <property type="entry name" value="4pyrrol_Mease"/>
</dbReference>
<organism evidence="15">
    <name type="scientific">Caldilineaceae bacterium SB0662_bin_9</name>
    <dbReference type="NCBI Taxonomy" id="2605258"/>
    <lineage>
        <taxon>Bacteria</taxon>
        <taxon>Bacillati</taxon>
        <taxon>Chloroflexota</taxon>
        <taxon>Caldilineae</taxon>
        <taxon>Caldilineales</taxon>
        <taxon>Caldilineaceae</taxon>
    </lineage>
</organism>